<evidence type="ECO:0000313" key="8">
    <source>
        <dbReference type="EMBL" id="WFB39394.1"/>
    </source>
</evidence>
<proteinExistence type="inferred from homology"/>
<protein>
    <submittedName>
        <fullName evidence="8">GW dipeptide domain-containing protein</fullName>
    </submittedName>
</protein>
<feature type="domain" description="GW" evidence="7">
    <location>
        <begin position="520"/>
        <end position="605"/>
    </location>
</feature>
<dbReference type="RefSeq" id="WP_049170197.1">
    <property type="nucleotide sequence ID" value="NZ_CP120687.1"/>
</dbReference>
<feature type="compositionally biased region" description="Low complexity" evidence="5">
    <location>
        <begin position="46"/>
        <end position="58"/>
    </location>
</feature>
<sequence>MGKKEKKMKNKLFWASAAIASSILFSQLVLGTPVSAADEGTGANAQTSQTSQDQTVSVPAMNGHSNLDSGTASGANAATSARSFSSTQAGGAALQAALPQTNVQTFAAQTPTVMSFTIGDKSVPRTDVVDVSSWQSWMNQDSFNTLHALGVKGAVVKTSEGTFYENSSASDQIQFARNAGMTVSVYHYVHFASNAEAVSEANYFANVLDKLNVGKETNVIADLEAADIGGDVSANLNAFWQTLNQRGYTHHVVYTFKNFAYMKAAADTVGQNRTWIAQYPYTPSANSMWNQDFGAWQFSSLAYLPGASKPVDVSVDYTGLLTQPNTVAAPAPSYDPILSTKSVNYDVTIVNQDTRKDGIYFDAPYHTSASTAISNFNGVNYNNQNVHVQAETVTSRGTYLQVKAQDGKVFWIDKNGTAQFSFDSIVSQQTVDYSATIEQQGRGDGIYTAGPYHTSAATSGGNSDATKYDGQKVQVIAEATTSRAGGTTYAQVRLADGQTFWIDKRGLQTGDNSGYDKVLLKKSVNYLAIVDQSHRADGLYANGPYHTSATTAIGNDNAKSLNGQLVQVLTEATTSRSTHSTYVQIRLANGQTYWTDKLALTSFSSLSPILSTNNVNYDATINQKDRVDGLYSDGPYHTSISTLVGNDNAKQYDGQKVHASVEQKTDRGTYVKVKFADGHEYWIDKGGLTVK</sequence>
<dbReference type="Pfam" id="PF01183">
    <property type="entry name" value="Glyco_hydro_25"/>
    <property type="match status" value="1"/>
</dbReference>
<keyword evidence="9" id="KW-1185">Reference proteome</keyword>
<feature type="domain" description="GW" evidence="7">
    <location>
        <begin position="427"/>
        <end position="512"/>
    </location>
</feature>
<reference evidence="8 9" key="1">
    <citation type="submission" date="2023-03" db="EMBL/GenBank/DDBJ databases">
        <authorList>
            <person name="Ruckert-Reed C."/>
        </authorList>
    </citation>
    <scope>NUCLEOTIDE SEQUENCE [LARGE SCALE GENOMIC DNA]</scope>
    <source>
        <strain evidence="8 9">DSM 115425</strain>
    </source>
</reference>
<feature type="region of interest" description="Disordered" evidence="5">
    <location>
        <begin position="38"/>
        <end position="79"/>
    </location>
</feature>
<dbReference type="PROSITE" id="PS51780">
    <property type="entry name" value="GW"/>
    <property type="match status" value="4"/>
</dbReference>
<evidence type="ECO:0000256" key="3">
    <source>
        <dbReference type="ARBA" id="ARBA00022801"/>
    </source>
</evidence>
<feature type="domain" description="GW" evidence="7">
    <location>
        <begin position="611"/>
        <end position="691"/>
    </location>
</feature>
<comment type="similarity">
    <text evidence="1">Belongs to the glycosyl hydrolase 25 family.</text>
</comment>
<organism evidence="8 9">
    <name type="scientific">Lacticaseibacillus huelsenbergensis</name>
    <dbReference type="NCBI Taxonomy" id="3035291"/>
    <lineage>
        <taxon>Bacteria</taxon>
        <taxon>Bacillati</taxon>
        <taxon>Bacillota</taxon>
        <taxon>Bacilli</taxon>
        <taxon>Lactobacillales</taxon>
        <taxon>Lactobacillaceae</taxon>
        <taxon>Lacticaseibacillus</taxon>
    </lineage>
</organism>
<dbReference type="InterPro" id="IPR038200">
    <property type="entry name" value="GW_dom_sf"/>
</dbReference>
<dbReference type="InterPro" id="IPR002053">
    <property type="entry name" value="Glyco_hydro_25"/>
</dbReference>
<dbReference type="PANTHER" id="PTHR34135:SF2">
    <property type="entry name" value="LYSOZYME"/>
    <property type="match status" value="1"/>
</dbReference>
<name>A0ABY8DR08_9LACO</name>
<accession>A0ABY8DR08</accession>
<keyword evidence="2 6" id="KW-0732">Signal</keyword>
<feature type="domain" description="GW" evidence="7">
    <location>
        <begin position="339"/>
        <end position="422"/>
    </location>
</feature>
<dbReference type="EMBL" id="CP120687">
    <property type="protein sequence ID" value="WFB39394.1"/>
    <property type="molecule type" value="Genomic_DNA"/>
</dbReference>
<dbReference type="SMART" id="SM00641">
    <property type="entry name" value="Glyco_25"/>
    <property type="match status" value="1"/>
</dbReference>
<evidence type="ECO:0000256" key="4">
    <source>
        <dbReference type="ARBA" id="ARBA00023295"/>
    </source>
</evidence>
<dbReference type="PANTHER" id="PTHR34135">
    <property type="entry name" value="LYSOZYME"/>
    <property type="match status" value="1"/>
</dbReference>
<dbReference type="CDD" id="cd06522">
    <property type="entry name" value="GH25_AtlA-like"/>
    <property type="match status" value="1"/>
</dbReference>
<evidence type="ECO:0000259" key="7">
    <source>
        <dbReference type="PROSITE" id="PS51780"/>
    </source>
</evidence>
<evidence type="ECO:0000256" key="5">
    <source>
        <dbReference type="SAM" id="MobiDB-lite"/>
    </source>
</evidence>
<dbReference type="InterPro" id="IPR025987">
    <property type="entry name" value="GW_dom"/>
</dbReference>
<evidence type="ECO:0000313" key="9">
    <source>
        <dbReference type="Proteomes" id="UP001220228"/>
    </source>
</evidence>
<dbReference type="SUPFAM" id="SSF82057">
    <property type="entry name" value="Prokaryotic SH3-related domain"/>
    <property type="match status" value="4"/>
</dbReference>
<gene>
    <name evidence="8" type="ORF">LHUE1_000109</name>
</gene>
<dbReference type="InterPro" id="IPR017853">
    <property type="entry name" value="GH"/>
</dbReference>
<dbReference type="SUPFAM" id="SSF51445">
    <property type="entry name" value="(Trans)glycosidases"/>
    <property type="match status" value="1"/>
</dbReference>
<evidence type="ECO:0000256" key="1">
    <source>
        <dbReference type="ARBA" id="ARBA00010646"/>
    </source>
</evidence>
<dbReference type="Gene3D" id="2.30.30.170">
    <property type="match status" value="4"/>
</dbReference>
<feature type="compositionally biased region" description="Low complexity" evidence="5">
    <location>
        <begin position="69"/>
        <end position="79"/>
    </location>
</feature>
<feature type="chain" id="PRO_5046173115" evidence="6">
    <location>
        <begin position="37"/>
        <end position="691"/>
    </location>
</feature>
<keyword evidence="3" id="KW-0378">Hydrolase</keyword>
<keyword evidence="4" id="KW-0326">Glycosidase</keyword>
<dbReference type="PROSITE" id="PS51904">
    <property type="entry name" value="GLYCOSYL_HYDROL_F25_2"/>
    <property type="match status" value="1"/>
</dbReference>
<dbReference type="Pfam" id="PF13457">
    <property type="entry name" value="GW"/>
    <property type="match status" value="4"/>
</dbReference>
<dbReference type="Gene3D" id="3.20.20.80">
    <property type="entry name" value="Glycosidases"/>
    <property type="match status" value="1"/>
</dbReference>
<feature type="signal peptide" evidence="6">
    <location>
        <begin position="1"/>
        <end position="36"/>
    </location>
</feature>
<dbReference type="Proteomes" id="UP001220228">
    <property type="component" value="Chromosome"/>
</dbReference>
<evidence type="ECO:0000256" key="6">
    <source>
        <dbReference type="SAM" id="SignalP"/>
    </source>
</evidence>
<evidence type="ECO:0000256" key="2">
    <source>
        <dbReference type="ARBA" id="ARBA00022729"/>
    </source>
</evidence>
<dbReference type="InterPro" id="IPR018077">
    <property type="entry name" value="Glyco_hydro_fam25_subgr"/>
</dbReference>